<dbReference type="Gene3D" id="3.40.50.12780">
    <property type="entry name" value="N-terminal domain of ligase-like"/>
    <property type="match status" value="1"/>
</dbReference>
<keyword evidence="2 5" id="KW-0436">Ligase</keyword>
<dbReference type="InterPro" id="IPR042099">
    <property type="entry name" value="ANL_N_sf"/>
</dbReference>
<dbReference type="Pfam" id="PF13193">
    <property type="entry name" value="AMP-binding_C"/>
    <property type="match status" value="1"/>
</dbReference>
<dbReference type="AlphaFoldDB" id="U5MQZ9"/>
<evidence type="ECO:0000259" key="3">
    <source>
        <dbReference type="Pfam" id="PF00501"/>
    </source>
</evidence>
<dbReference type="GO" id="GO:0006631">
    <property type="term" value="P:fatty acid metabolic process"/>
    <property type="evidence" value="ECO:0007669"/>
    <property type="project" value="TreeGrafter"/>
</dbReference>
<comment type="similarity">
    <text evidence="1">Belongs to the ATP-dependent AMP-binding enzyme family.</text>
</comment>
<feature type="domain" description="AMP-binding enzyme C-terminal" evidence="4">
    <location>
        <begin position="268"/>
        <end position="341"/>
    </location>
</feature>
<gene>
    <name evidence="5" type="primary">fadK1</name>
    <name evidence="5" type="ORF">CLSA_c22540</name>
</gene>
<evidence type="ECO:0000256" key="1">
    <source>
        <dbReference type="ARBA" id="ARBA00006432"/>
    </source>
</evidence>
<dbReference type="Pfam" id="PF00501">
    <property type="entry name" value="AMP-binding"/>
    <property type="match status" value="1"/>
</dbReference>
<keyword evidence="6" id="KW-1185">Reference proteome</keyword>
<dbReference type="InterPro" id="IPR000873">
    <property type="entry name" value="AMP-dep_synth/lig_dom"/>
</dbReference>
<dbReference type="PANTHER" id="PTHR43201">
    <property type="entry name" value="ACYL-COA SYNTHETASE"/>
    <property type="match status" value="1"/>
</dbReference>
<dbReference type="EC" id="6.2.1.-" evidence="5"/>
<dbReference type="Proteomes" id="UP000017118">
    <property type="component" value="Chromosome"/>
</dbReference>
<protein>
    <submittedName>
        <fullName evidence="5">Short-chain-fatty-acid--CoA ligase FadK</fullName>
        <ecNumber evidence="5">6.2.1.-</ecNumber>
    </submittedName>
</protein>
<evidence type="ECO:0000313" key="6">
    <source>
        <dbReference type="Proteomes" id="UP000017118"/>
    </source>
</evidence>
<evidence type="ECO:0000259" key="4">
    <source>
        <dbReference type="Pfam" id="PF13193"/>
    </source>
</evidence>
<dbReference type="Gene3D" id="3.30.300.30">
    <property type="match status" value="1"/>
</dbReference>
<evidence type="ECO:0000313" key="5">
    <source>
        <dbReference type="EMBL" id="AGX43229.1"/>
    </source>
</evidence>
<dbReference type="InterPro" id="IPR045851">
    <property type="entry name" value="AMP-bd_C_sf"/>
</dbReference>
<dbReference type="InterPro" id="IPR025110">
    <property type="entry name" value="AMP-bd_C"/>
</dbReference>
<dbReference type="KEGG" id="csb:CLSA_c22540"/>
<dbReference type="eggNOG" id="COG0318">
    <property type="taxonomic scope" value="Bacteria"/>
</dbReference>
<evidence type="ECO:0000256" key="2">
    <source>
        <dbReference type="ARBA" id="ARBA00022598"/>
    </source>
</evidence>
<dbReference type="RefSeq" id="WP_022746382.1">
    <property type="nucleotide sequence ID" value="NC_022571.1"/>
</dbReference>
<sequence>MDSNDIAAVLYTSGTCGGTKGVMLTHNNIIFSESNFNNELELTKEDIIFMPAPLNHATGFHHGIIAPMFLGAKVVLQSKFKSKEAINLMNSEKCTYSMGSTPFIYDILKVMEQENVRLNSLKFYLCGGAMILRDMIRKAYEYGIKLCEVYGATESVPHIFVRPDEAVELIGCTSGQAMKGVEVRIVDEHRKKVPPGTIGEEASRGPNVFVGYINDKTSTYKALDDEGWFYSGDFCVMDENGNIAVVGRKKDIIIRGGENLNSNDIRSYIAKFPAIQDEAVIGMPDERLGERICAYVVLKEGIESLDLNKLLKYMEQKKVPKRYWPERLEIIKEIPRTDSGKVKKNILLEDLKVRMKMQEELV</sequence>
<organism evidence="5 6">
    <name type="scientific">Clostridium saccharobutylicum DSM 13864</name>
    <dbReference type="NCBI Taxonomy" id="1345695"/>
    <lineage>
        <taxon>Bacteria</taxon>
        <taxon>Bacillati</taxon>
        <taxon>Bacillota</taxon>
        <taxon>Clostridia</taxon>
        <taxon>Eubacteriales</taxon>
        <taxon>Clostridiaceae</taxon>
        <taxon>Clostridium</taxon>
    </lineage>
</organism>
<proteinExistence type="inferred from homology"/>
<feature type="domain" description="AMP-dependent synthetase/ligase" evidence="3">
    <location>
        <begin position="2"/>
        <end position="212"/>
    </location>
</feature>
<accession>U5MQZ9</accession>
<dbReference type="PANTHER" id="PTHR43201:SF5">
    <property type="entry name" value="MEDIUM-CHAIN ACYL-COA LIGASE ACSF2, MITOCHONDRIAL"/>
    <property type="match status" value="1"/>
</dbReference>
<dbReference type="GeneID" id="55474695"/>
<dbReference type="HOGENOM" id="CLU_000022_59_0_9"/>
<reference evidence="5 6" key="1">
    <citation type="journal article" date="2013" name="Genome Announc.">
        <title>Complete Genome Sequence of the Solvent Producer Clostridium saccharobutylicum NCP262 (DSM 13864).</title>
        <authorList>
            <person name="Poehlein A."/>
            <person name="Hartwich K."/>
            <person name="Krabben P."/>
            <person name="Ehrenreich A."/>
            <person name="Liebl W."/>
            <person name="Durre P."/>
            <person name="Gottschalk G."/>
            <person name="Daniel R."/>
        </authorList>
    </citation>
    <scope>NUCLEOTIDE SEQUENCE [LARGE SCALE GENOMIC DNA]</scope>
    <source>
        <strain evidence="5">DSM 13864</strain>
    </source>
</reference>
<dbReference type="SUPFAM" id="SSF56801">
    <property type="entry name" value="Acetyl-CoA synthetase-like"/>
    <property type="match status" value="1"/>
</dbReference>
<dbReference type="EMBL" id="CP006721">
    <property type="protein sequence ID" value="AGX43229.1"/>
    <property type="molecule type" value="Genomic_DNA"/>
</dbReference>
<name>U5MQZ9_CLOSA</name>
<dbReference type="GO" id="GO:0031956">
    <property type="term" value="F:medium-chain fatty acid-CoA ligase activity"/>
    <property type="evidence" value="ECO:0007669"/>
    <property type="project" value="TreeGrafter"/>
</dbReference>
<dbReference type="PATRIC" id="fig|1345695.10.peg.2224"/>